<gene>
    <name evidence="4" type="ORF">ESCO_002494</name>
</gene>
<proteinExistence type="inferred from homology"/>
<evidence type="ECO:0000259" key="3">
    <source>
        <dbReference type="Pfam" id="PF01476"/>
    </source>
</evidence>
<dbReference type="PANTHER" id="PTHR20932">
    <property type="entry name" value="LYSM AND PUTATIVE PEPTIDOGLYCAN-BINDING DOMAIN-CONTAINING PROTEIN"/>
    <property type="match status" value="1"/>
</dbReference>
<evidence type="ECO:0000256" key="1">
    <source>
        <dbReference type="ARBA" id="ARBA00044955"/>
    </source>
</evidence>
<dbReference type="Gene3D" id="1.10.8.10">
    <property type="entry name" value="DNA helicase RuvA subunit, C-terminal domain"/>
    <property type="match status" value="1"/>
</dbReference>
<accession>A0A0M9VT20</accession>
<dbReference type="InterPro" id="IPR036779">
    <property type="entry name" value="LysM_dom_sf"/>
</dbReference>
<dbReference type="Proteomes" id="UP000053831">
    <property type="component" value="Unassembled WGS sequence"/>
</dbReference>
<organism evidence="4 5">
    <name type="scientific">Escovopsis weberi</name>
    <dbReference type="NCBI Taxonomy" id="150374"/>
    <lineage>
        <taxon>Eukaryota</taxon>
        <taxon>Fungi</taxon>
        <taxon>Dikarya</taxon>
        <taxon>Ascomycota</taxon>
        <taxon>Pezizomycotina</taxon>
        <taxon>Sordariomycetes</taxon>
        <taxon>Hypocreomycetidae</taxon>
        <taxon>Hypocreales</taxon>
        <taxon>Hypocreaceae</taxon>
        <taxon>Escovopsis</taxon>
    </lineage>
</organism>
<reference evidence="4 5" key="1">
    <citation type="submission" date="2015-07" db="EMBL/GenBank/DDBJ databases">
        <title>The genome of the fungus Escovopsis weberi, a specialized disease agent of ant agriculture.</title>
        <authorList>
            <person name="de Man T.J."/>
            <person name="Stajich J.E."/>
            <person name="Kubicek C.P."/>
            <person name="Chenthamara K."/>
            <person name="Atanasova L."/>
            <person name="Druzhinina I.S."/>
            <person name="Birnbaum S."/>
            <person name="Barribeau S.M."/>
            <person name="Teiling C."/>
            <person name="Suen G."/>
            <person name="Currie C."/>
            <person name="Gerardo N.M."/>
        </authorList>
    </citation>
    <scope>NUCLEOTIDE SEQUENCE [LARGE SCALE GENOMIC DNA]</scope>
</reference>
<sequence>MPTITEYCSICTGLKDPPLYTSLPNSHTRSLAPSSSSPSSHEHPPPPYDANSTAPPPAAPGDAEKPLPVEDTLHFLDHNHDTIHSLSLRYRVPADALRRHNNISSDYLLLGRKSIQIPGEFYRGESLSARPVEGEDEERRRRIIRRFMSTCKVPDYDVTLFYLEQAAYDLEGAVAAYLDDEAWEREHPHHKRADGERRRQKRTALFWRAR</sequence>
<keyword evidence="5" id="KW-1185">Reference proteome</keyword>
<dbReference type="CDD" id="cd00118">
    <property type="entry name" value="LysM"/>
    <property type="match status" value="1"/>
</dbReference>
<dbReference type="AlphaFoldDB" id="A0A0M9VT20"/>
<evidence type="ECO:0000313" key="4">
    <source>
        <dbReference type="EMBL" id="KOS18325.1"/>
    </source>
</evidence>
<evidence type="ECO:0000313" key="5">
    <source>
        <dbReference type="Proteomes" id="UP000053831"/>
    </source>
</evidence>
<dbReference type="PANTHER" id="PTHR20932:SF31">
    <property type="entry name" value="RING-TYPE DOMAIN-CONTAINING PROTEIN"/>
    <property type="match status" value="1"/>
</dbReference>
<dbReference type="Gene3D" id="3.10.350.10">
    <property type="entry name" value="LysM domain"/>
    <property type="match status" value="1"/>
</dbReference>
<feature type="region of interest" description="Disordered" evidence="2">
    <location>
        <begin position="14"/>
        <end position="67"/>
    </location>
</feature>
<dbReference type="EMBL" id="LGSR01000022">
    <property type="protein sequence ID" value="KOS18325.1"/>
    <property type="molecule type" value="Genomic_DNA"/>
</dbReference>
<dbReference type="Pfam" id="PF14555">
    <property type="entry name" value="UBA_4"/>
    <property type="match status" value="1"/>
</dbReference>
<dbReference type="InterPro" id="IPR045030">
    <property type="entry name" value="LYSM1-4"/>
</dbReference>
<comment type="caution">
    <text evidence="4">The sequence shown here is derived from an EMBL/GenBank/DDBJ whole genome shotgun (WGS) entry which is preliminary data.</text>
</comment>
<feature type="domain" description="LysM" evidence="3">
    <location>
        <begin position="81"/>
        <end position="113"/>
    </location>
</feature>
<dbReference type="OrthoDB" id="2107166at2759"/>
<name>A0A0M9VT20_ESCWE</name>
<dbReference type="Pfam" id="PF01476">
    <property type="entry name" value="LysM"/>
    <property type="match status" value="1"/>
</dbReference>
<feature type="compositionally biased region" description="Polar residues" evidence="2">
    <location>
        <begin position="22"/>
        <end position="32"/>
    </location>
</feature>
<dbReference type="InterPro" id="IPR018392">
    <property type="entry name" value="LysM"/>
</dbReference>
<comment type="similarity">
    <text evidence="1">Belongs to the secreted LysM effector family.</text>
</comment>
<evidence type="ECO:0000256" key="2">
    <source>
        <dbReference type="SAM" id="MobiDB-lite"/>
    </source>
</evidence>
<protein>
    <recommendedName>
        <fullName evidence="3">LysM domain-containing protein</fullName>
    </recommendedName>
</protein>